<protein>
    <submittedName>
        <fullName evidence="1">Uncharacterized protein</fullName>
    </submittedName>
</protein>
<proteinExistence type="predicted"/>
<evidence type="ECO:0000313" key="1">
    <source>
        <dbReference type="EMBL" id="CAG7816658.1"/>
    </source>
</evidence>
<dbReference type="EMBL" id="CAJVCH010375302">
    <property type="protein sequence ID" value="CAG7816658.1"/>
    <property type="molecule type" value="Genomic_DNA"/>
</dbReference>
<comment type="caution">
    <text evidence="1">The sequence shown here is derived from an EMBL/GenBank/DDBJ whole genome shotgun (WGS) entry which is preliminary data.</text>
</comment>
<organism evidence="1 2">
    <name type="scientific">Allacma fusca</name>
    <dbReference type="NCBI Taxonomy" id="39272"/>
    <lineage>
        <taxon>Eukaryota</taxon>
        <taxon>Metazoa</taxon>
        <taxon>Ecdysozoa</taxon>
        <taxon>Arthropoda</taxon>
        <taxon>Hexapoda</taxon>
        <taxon>Collembola</taxon>
        <taxon>Symphypleona</taxon>
        <taxon>Sminthuridae</taxon>
        <taxon>Allacma</taxon>
    </lineage>
</organism>
<name>A0A8J2PCS8_9HEXA</name>
<keyword evidence="2" id="KW-1185">Reference proteome</keyword>
<gene>
    <name evidence="1" type="ORF">AFUS01_LOCUS27270</name>
</gene>
<dbReference type="AlphaFoldDB" id="A0A8J2PCS8"/>
<sequence>MASTSIIGNGVPTTATKEPIAATSTTLVREEFSGTPISFPVDLESIFVNQTPEVPHLELLVLPENNQSNCEFGVDATYTDLSTAFSQHSLQTGCGVTEILGAVNKLAIEQAYFQKVVVRHLANITSDLAEVVRMVSKNTDVYAWEKLIIPGVEIPINTPVEFHNLGQWLGAPESKLKFVRA</sequence>
<evidence type="ECO:0000313" key="2">
    <source>
        <dbReference type="Proteomes" id="UP000708208"/>
    </source>
</evidence>
<reference evidence="1" key="1">
    <citation type="submission" date="2021-06" db="EMBL/GenBank/DDBJ databases">
        <authorList>
            <person name="Hodson N. C."/>
            <person name="Mongue J. A."/>
            <person name="Jaron S. K."/>
        </authorList>
    </citation>
    <scope>NUCLEOTIDE SEQUENCE</scope>
</reference>
<accession>A0A8J2PCS8</accession>
<dbReference type="Proteomes" id="UP000708208">
    <property type="component" value="Unassembled WGS sequence"/>
</dbReference>